<dbReference type="InterPro" id="IPR020588">
    <property type="entry name" value="RecA_ATP-bd"/>
</dbReference>
<feature type="non-terminal residue" evidence="2">
    <location>
        <position position="185"/>
    </location>
</feature>
<protein>
    <recommendedName>
        <fullName evidence="1">RecA family profile 1 domain-containing protein</fullName>
    </recommendedName>
</protein>
<comment type="caution">
    <text evidence="2">The sequence shown here is derived from an EMBL/GenBank/DDBJ whole genome shotgun (WGS) entry which is preliminary data.</text>
</comment>
<dbReference type="PROSITE" id="PS50162">
    <property type="entry name" value="RECA_2"/>
    <property type="match status" value="1"/>
</dbReference>
<dbReference type="GO" id="GO:0003677">
    <property type="term" value="F:DNA binding"/>
    <property type="evidence" value="ECO:0007669"/>
    <property type="project" value="InterPro"/>
</dbReference>
<dbReference type="InterPro" id="IPR027417">
    <property type="entry name" value="P-loop_NTPase"/>
</dbReference>
<dbReference type="PANTHER" id="PTHR32472:SF10">
    <property type="entry name" value="DNA REPAIR PROTEIN RADA-LIKE PROTEIN"/>
    <property type="match status" value="1"/>
</dbReference>
<evidence type="ECO:0000259" key="1">
    <source>
        <dbReference type="PROSITE" id="PS50162"/>
    </source>
</evidence>
<gene>
    <name evidence="2" type="ORF">S03H2_62533</name>
</gene>
<sequence>MTEINSQIEEIDPQVIVVDSIQSTYFSQLPALPGSMTQVRECAANFLEWAKKKGVCVIIIGHITKEGIITGPKLLEHMVDVVLYLEGEREMLYRILRSVKNRFGSTNQIGLFHMSSEGMKQVENPSALFLKERAIGIPGSTILSTLNGNRSLLLEVQALFSPSKLAVPRRFCTGLSSRRVAMILA</sequence>
<proteinExistence type="predicted"/>
<dbReference type="PRINTS" id="PR01874">
    <property type="entry name" value="DNAREPAIRADA"/>
</dbReference>
<dbReference type="GO" id="GO:0140664">
    <property type="term" value="F:ATP-dependent DNA damage sensor activity"/>
    <property type="evidence" value="ECO:0007669"/>
    <property type="project" value="InterPro"/>
</dbReference>
<dbReference type="EMBL" id="BARU01040451">
    <property type="protein sequence ID" value="GAH77932.1"/>
    <property type="molecule type" value="Genomic_DNA"/>
</dbReference>
<dbReference type="PANTHER" id="PTHR32472">
    <property type="entry name" value="DNA REPAIR PROTEIN RADA"/>
    <property type="match status" value="1"/>
</dbReference>
<dbReference type="Gene3D" id="3.40.50.300">
    <property type="entry name" value="P-loop containing nucleotide triphosphate hydrolases"/>
    <property type="match status" value="1"/>
</dbReference>
<dbReference type="GO" id="GO:0000725">
    <property type="term" value="P:recombinational repair"/>
    <property type="evidence" value="ECO:0007669"/>
    <property type="project" value="TreeGrafter"/>
</dbReference>
<name>X1I8A6_9ZZZZ</name>
<accession>X1I8A6</accession>
<dbReference type="GO" id="GO:0005829">
    <property type="term" value="C:cytosol"/>
    <property type="evidence" value="ECO:0007669"/>
    <property type="project" value="TreeGrafter"/>
</dbReference>
<organism evidence="2">
    <name type="scientific">marine sediment metagenome</name>
    <dbReference type="NCBI Taxonomy" id="412755"/>
    <lineage>
        <taxon>unclassified sequences</taxon>
        <taxon>metagenomes</taxon>
        <taxon>ecological metagenomes</taxon>
    </lineage>
</organism>
<dbReference type="AlphaFoldDB" id="X1I8A6"/>
<evidence type="ECO:0000313" key="2">
    <source>
        <dbReference type="EMBL" id="GAH77932.1"/>
    </source>
</evidence>
<dbReference type="GO" id="GO:0005524">
    <property type="term" value="F:ATP binding"/>
    <property type="evidence" value="ECO:0007669"/>
    <property type="project" value="InterPro"/>
</dbReference>
<dbReference type="SUPFAM" id="SSF52540">
    <property type="entry name" value="P-loop containing nucleoside triphosphate hydrolases"/>
    <property type="match status" value="1"/>
</dbReference>
<reference evidence="2" key="1">
    <citation type="journal article" date="2014" name="Front. Microbiol.">
        <title>High frequency of phylogenetically diverse reductive dehalogenase-homologous genes in deep subseafloor sedimentary metagenomes.</title>
        <authorList>
            <person name="Kawai M."/>
            <person name="Futagami T."/>
            <person name="Toyoda A."/>
            <person name="Takaki Y."/>
            <person name="Nishi S."/>
            <person name="Hori S."/>
            <person name="Arai W."/>
            <person name="Tsubouchi T."/>
            <person name="Morono Y."/>
            <person name="Uchiyama I."/>
            <person name="Ito T."/>
            <person name="Fujiyama A."/>
            <person name="Inagaki F."/>
            <person name="Takami H."/>
        </authorList>
    </citation>
    <scope>NUCLEOTIDE SEQUENCE</scope>
    <source>
        <strain evidence="2">Expedition CK06-06</strain>
    </source>
</reference>
<feature type="domain" description="RecA family profile 1" evidence="1">
    <location>
        <begin position="1"/>
        <end position="63"/>
    </location>
</feature>